<dbReference type="PANTHER" id="PTHR15261:SF5">
    <property type="entry name" value="THROMBOSPONDIN-TYPE LAMININ G DOMAIN AND EAR REPEAT-CONTAINING PROTEIN"/>
    <property type="match status" value="1"/>
</dbReference>
<dbReference type="SMART" id="SM00210">
    <property type="entry name" value="TSPN"/>
    <property type="match status" value="1"/>
</dbReference>
<evidence type="ECO:0000256" key="3">
    <source>
        <dbReference type="ARBA" id="ARBA00022737"/>
    </source>
</evidence>
<feature type="signal peptide" evidence="4">
    <location>
        <begin position="1"/>
        <end position="20"/>
    </location>
</feature>
<evidence type="ECO:0000256" key="1">
    <source>
        <dbReference type="ARBA" id="ARBA00004645"/>
    </source>
</evidence>
<proteinExistence type="predicted"/>
<dbReference type="Proteomes" id="UP000694890">
    <property type="component" value="Linkage group LG1"/>
</dbReference>
<dbReference type="InterPro" id="IPR005492">
    <property type="entry name" value="EPTP"/>
</dbReference>
<evidence type="ECO:0000313" key="7">
    <source>
        <dbReference type="Proteomes" id="UP000694890"/>
    </source>
</evidence>
<dbReference type="RefSeq" id="XP_018549460.1">
    <property type="nucleotide sequence ID" value="XM_018693944.2"/>
</dbReference>
<organism evidence="7 8">
    <name type="scientific">Lates calcarifer</name>
    <name type="common">Barramundi</name>
    <name type="synonym">Holocentrus calcarifer</name>
    <dbReference type="NCBI Taxonomy" id="8187"/>
    <lineage>
        <taxon>Eukaryota</taxon>
        <taxon>Metazoa</taxon>
        <taxon>Chordata</taxon>
        <taxon>Craniata</taxon>
        <taxon>Vertebrata</taxon>
        <taxon>Euteleostomi</taxon>
        <taxon>Actinopterygii</taxon>
        <taxon>Neopterygii</taxon>
        <taxon>Teleostei</taxon>
        <taxon>Neoteleostei</taxon>
        <taxon>Acanthomorphata</taxon>
        <taxon>Carangaria</taxon>
        <taxon>Carangaria incertae sedis</taxon>
        <taxon>Centropomidae</taxon>
        <taxon>Lates</taxon>
    </lineage>
</organism>
<dbReference type="Pfam" id="PF02210">
    <property type="entry name" value="Laminin_G_2"/>
    <property type="match status" value="1"/>
</dbReference>
<reference evidence="8" key="1">
    <citation type="submission" date="2025-08" db="UniProtKB">
        <authorList>
            <consortium name="RefSeq"/>
        </authorList>
    </citation>
    <scope>IDENTIFICATION</scope>
    <source>
        <tissue evidence="8">Brain</tissue>
    </source>
</reference>
<dbReference type="SMART" id="SM00282">
    <property type="entry name" value="LamG"/>
    <property type="match status" value="1"/>
</dbReference>
<feature type="domain" description="Thrombospondin-like N-terminal" evidence="5">
    <location>
        <begin position="49"/>
        <end position="223"/>
    </location>
</feature>
<comment type="subcellular location">
    <subcellularLocation>
        <location evidence="1">Cell projection</location>
        <location evidence="1">Stereocilium</location>
    </subcellularLocation>
</comment>
<evidence type="ECO:0000256" key="2">
    <source>
        <dbReference type="ARBA" id="ARBA00022729"/>
    </source>
</evidence>
<accession>A0AAJ7Q8I5</accession>
<dbReference type="GO" id="GO:0032420">
    <property type="term" value="C:stereocilium"/>
    <property type="evidence" value="ECO:0007669"/>
    <property type="project" value="UniProtKB-SubCell"/>
</dbReference>
<evidence type="ECO:0000313" key="8">
    <source>
        <dbReference type="RefSeq" id="XP_018549460.1"/>
    </source>
</evidence>
<dbReference type="SUPFAM" id="SSF49899">
    <property type="entry name" value="Concanavalin A-like lectins/glucanases"/>
    <property type="match status" value="1"/>
</dbReference>
<evidence type="ECO:0000259" key="5">
    <source>
        <dbReference type="SMART" id="SM00210"/>
    </source>
</evidence>
<dbReference type="AlphaFoldDB" id="A0AAJ7Q8I5"/>
<feature type="domain" description="Laminin G" evidence="6">
    <location>
        <begin position="87"/>
        <end position="222"/>
    </location>
</feature>
<dbReference type="KEGG" id="lcf:108895253"/>
<evidence type="ECO:0000259" key="6">
    <source>
        <dbReference type="SMART" id="SM00282"/>
    </source>
</evidence>
<dbReference type="Gene3D" id="2.60.120.200">
    <property type="match status" value="1"/>
</dbReference>
<gene>
    <name evidence="8" type="primary">LOC108895253</name>
</gene>
<dbReference type="GO" id="GO:0007165">
    <property type="term" value="P:signal transduction"/>
    <property type="evidence" value="ECO:0007669"/>
    <property type="project" value="TreeGrafter"/>
</dbReference>
<keyword evidence="3" id="KW-0677">Repeat</keyword>
<dbReference type="InterPro" id="IPR009039">
    <property type="entry name" value="EAR"/>
</dbReference>
<protein>
    <submittedName>
        <fullName evidence="8">Thrombospondin-type laminin G domain and EAR repeat-containing protein</fullName>
    </submittedName>
</protein>
<dbReference type="Pfam" id="PF03736">
    <property type="entry name" value="EPTP"/>
    <property type="match status" value="6"/>
</dbReference>
<dbReference type="InterPro" id="IPR001791">
    <property type="entry name" value="Laminin_G"/>
</dbReference>
<dbReference type="PANTHER" id="PTHR15261">
    <property type="entry name" value="THROMBOSPONDIN-TYPE LAMININ G DOMAIN AND EAR REPEAT-CONTAINING"/>
    <property type="match status" value="1"/>
</dbReference>
<dbReference type="GeneID" id="108895253"/>
<feature type="chain" id="PRO_5042530859" evidence="4">
    <location>
        <begin position="21"/>
        <end position="667"/>
    </location>
</feature>
<dbReference type="InterPro" id="IPR048287">
    <property type="entry name" value="TSPN-like_N"/>
</dbReference>
<dbReference type="PROSITE" id="PS50912">
    <property type="entry name" value="EAR"/>
    <property type="match status" value="7"/>
</dbReference>
<dbReference type="InterPro" id="IPR013320">
    <property type="entry name" value="ConA-like_dom_sf"/>
</dbReference>
<name>A0AAJ7Q8I5_LATCA</name>
<evidence type="ECO:0000256" key="4">
    <source>
        <dbReference type="SAM" id="SignalP"/>
    </source>
</evidence>
<keyword evidence="2 4" id="KW-0732">Signal</keyword>
<sequence>MLVCGSLLLTWVLLAARVQSHSWRPCTDLLPLDLLARALPRPGQAPPPQVQMVQSRGSRGLRLAGAVTTALSFPASQVFTNCDYFPAEFSLVATIKIPRLKQKRNEYIFSVVEERSDSLLLGLRLSENRLHFLATLPGAGGRSRLTFKEVGLDDNHWHTVVLAVTGPYATLTIDCGLPLELKQVQSFPSTLSTRGSRFFIGSRRRWRGRFSGLLRQLVLLPGSDATPRLCPASDPSLAELSVPQVLKSTPLQPDHQGPVYPYEAEARVTLGNPPPCSRPEQGQLWFNAQRKGLFICDGLTWRTLLQNKERLDYVEDYQDLYTRSETFDVEVFSIPSEGLFMAAANRDSLSGSGLYKWRNGSFQLYQNMSTQEARAWKHFTIDDKIFLVVANSREVEPELSIIYRWNRQRRRFLRHQTLETHGALDWEAFQIHNHSFLVVANHRRARDSNHNINSVIYRWNPNTKLFEVNQTLSTSGAYDWEFFTVGPYHFLVVANTFDGQTTAISSTVYVWLDGCFQTFQNIPTVGATDWEMFQIDGRFFLAVANSQKVSDRDASPYSINSTVYELSMLTQTFIRFQDILTHSAVDWEFFTIGDEKFLVVANSYDGSSYSLNSIVYRWQGYEGFVPVHSLPTFGCRDWEHFSTDEGSFLIYSSATSRLSKVFRLKTY</sequence>